<evidence type="ECO:0000313" key="9">
    <source>
        <dbReference type="RefSeq" id="XP_072597170.1"/>
    </source>
</evidence>
<reference key="1">
    <citation type="submission" date="2019-01" db="UniProtKB">
        <authorList>
            <consortium name="RefSeq"/>
        </authorList>
    </citation>
    <scope>IDENTIFICATION</scope>
    <source>
        <tissue evidence="11">Cell line</tissue>
    </source>
</reference>
<evidence type="ECO:0000256" key="1">
    <source>
        <dbReference type="RuleBase" id="RU369082"/>
    </source>
</evidence>
<dbReference type="PANTHER" id="PTHR22902">
    <property type="entry name" value="SESQUIPEDALIAN"/>
    <property type="match status" value="1"/>
</dbReference>
<dbReference type="Proteomes" id="UP001652641">
    <property type="component" value="Chromosome 16"/>
</dbReference>
<evidence type="ECO:0000256" key="2">
    <source>
        <dbReference type="SAM" id="MobiDB-lite"/>
    </source>
</evidence>
<dbReference type="RefSeq" id="XP_072597171.1">
    <property type="nucleotide sequence ID" value="XM_072741070.1"/>
</dbReference>
<dbReference type="Gene3D" id="2.30.29.30">
    <property type="entry name" value="Pleckstrin-homology domain (PH domain)/Phosphotyrosine-binding domain (PTB)"/>
    <property type="match status" value="1"/>
</dbReference>
<dbReference type="GO" id="GO:0030136">
    <property type="term" value="C:clathrin-coated vesicle"/>
    <property type="evidence" value="ECO:0007669"/>
    <property type="project" value="UniProtKB-SubCell"/>
</dbReference>
<keyword evidence="1" id="KW-0967">Endosome</keyword>
<dbReference type="OMA" id="PETICFS"/>
<dbReference type="GO" id="GO:0005802">
    <property type="term" value="C:trans-Golgi network"/>
    <property type="evidence" value="ECO:0007669"/>
    <property type="project" value="UniProtKB-UniRule"/>
</dbReference>
<dbReference type="InterPro" id="IPR045188">
    <property type="entry name" value="Boi1/Boi2-like"/>
</dbReference>
<dbReference type="RefSeq" id="XP_025873188.2">
    <property type="nucleotide sequence ID" value="XM_026017403.2"/>
</dbReference>
<dbReference type="RefSeq" id="XP_025873190.2">
    <property type="nucleotide sequence ID" value="XM_026017405.2"/>
</dbReference>
<comment type="function">
    <text evidence="1">Plays a role in endocytic trafficking. Required for receptor recycling from endosomes, both to the trans-Golgi network and the plasma membrane.</text>
</comment>
<dbReference type="GO" id="GO:0005829">
    <property type="term" value="C:cytosol"/>
    <property type="evidence" value="ECO:0007669"/>
    <property type="project" value="GOC"/>
</dbReference>
<feature type="compositionally biased region" description="Basic and acidic residues" evidence="2">
    <location>
        <begin position="175"/>
        <end position="190"/>
    </location>
</feature>
<organism evidence="4 6">
    <name type="scientific">Vulpes vulpes</name>
    <name type="common">Red fox</name>
    <dbReference type="NCBI Taxonomy" id="9627"/>
    <lineage>
        <taxon>Eukaryota</taxon>
        <taxon>Metazoa</taxon>
        <taxon>Chordata</taxon>
        <taxon>Craniata</taxon>
        <taxon>Vertebrata</taxon>
        <taxon>Euteleostomi</taxon>
        <taxon>Mammalia</taxon>
        <taxon>Eutheria</taxon>
        <taxon>Laurasiatheria</taxon>
        <taxon>Carnivora</taxon>
        <taxon>Caniformia</taxon>
        <taxon>Canidae</taxon>
        <taxon>Vulpes</taxon>
    </lineage>
</organism>
<protein>
    <recommendedName>
        <fullName evidence="1">Sesquipedalian</fullName>
        <shortName evidence="1">Ses</shortName>
    </recommendedName>
    <alternativeName>
        <fullName evidence="1">PH domain-containing endocytic trafficking adaptor</fullName>
    </alternativeName>
</protein>
<dbReference type="RefSeq" id="XP_072597167.1">
    <property type="nucleotide sequence ID" value="XM_072741066.1"/>
</dbReference>
<keyword evidence="1" id="KW-0333">Golgi apparatus</keyword>
<dbReference type="CTD" id="150368"/>
<dbReference type="PROSITE" id="PS50003">
    <property type="entry name" value="PH_DOMAIN"/>
    <property type="match status" value="1"/>
</dbReference>
<evidence type="ECO:0000313" key="10">
    <source>
        <dbReference type="RefSeq" id="XP_072597171.1"/>
    </source>
</evidence>
<comment type="subcellular location">
    <subcellularLocation>
        <location evidence="1">Early endosome</location>
    </subcellularLocation>
    <subcellularLocation>
        <location evidence="1">Recycling endosome</location>
    </subcellularLocation>
    <subcellularLocation>
        <location evidence="1">Golgi apparatus</location>
        <location evidence="1">trans-Golgi network</location>
    </subcellularLocation>
    <subcellularLocation>
        <location evidence="1">Cytoplasmic vesicle</location>
        <location evidence="1">Clathrin-coated vesicle</location>
    </subcellularLocation>
</comment>
<dbReference type="GO" id="GO:0005769">
    <property type="term" value="C:early endosome"/>
    <property type="evidence" value="ECO:0007669"/>
    <property type="project" value="UniProtKB-SubCell"/>
</dbReference>
<evidence type="ECO:0000313" key="5">
    <source>
        <dbReference type="RefSeq" id="XP_025873188.2"/>
    </source>
</evidence>
<keyword evidence="4" id="KW-1185">Reference proteome</keyword>
<dbReference type="SUPFAM" id="SSF50729">
    <property type="entry name" value="PH domain-like"/>
    <property type="match status" value="1"/>
</dbReference>
<dbReference type="Pfam" id="PF00169">
    <property type="entry name" value="PH"/>
    <property type="match status" value="1"/>
</dbReference>
<evidence type="ECO:0000313" key="6">
    <source>
        <dbReference type="RefSeq" id="XP_025873190.2"/>
    </source>
</evidence>
<proteinExistence type="inferred from homology"/>
<reference evidence="5 6" key="2">
    <citation type="submission" date="2025-05" db="UniProtKB">
        <authorList>
            <consortium name="RefSeq"/>
        </authorList>
    </citation>
    <scope>IDENTIFICATION</scope>
    <source>
        <tissue evidence="5 6">Cell line</tissue>
    </source>
</reference>
<dbReference type="RefSeq" id="XP_072597170.1">
    <property type="nucleotide sequence ID" value="XM_072741069.1"/>
</dbReference>
<comment type="similarity">
    <text evidence="1">Belongs to the sesquipedalian family.</text>
</comment>
<keyword evidence="1" id="KW-0597">Phosphoprotein</keyword>
<dbReference type="GO" id="GO:0055037">
    <property type="term" value="C:recycling endosome"/>
    <property type="evidence" value="ECO:0007669"/>
    <property type="project" value="UniProtKB-SubCell"/>
</dbReference>
<dbReference type="GeneID" id="112934045"/>
<keyword evidence="1" id="KW-0968">Cytoplasmic vesicle</keyword>
<evidence type="ECO:0000313" key="11">
    <source>
        <dbReference type="RefSeq" id="XP_072597172.1"/>
    </source>
</evidence>
<evidence type="ECO:0000259" key="3">
    <source>
        <dbReference type="PROSITE" id="PS50003"/>
    </source>
</evidence>
<dbReference type="InterPro" id="IPR001849">
    <property type="entry name" value="PH_domain"/>
</dbReference>
<evidence type="ECO:0000313" key="8">
    <source>
        <dbReference type="RefSeq" id="XP_072597168.1"/>
    </source>
</evidence>
<feature type="domain" description="PH" evidence="3">
    <location>
        <begin position="17"/>
        <end position="121"/>
    </location>
</feature>
<evidence type="ECO:0000313" key="4">
    <source>
        <dbReference type="Proteomes" id="UP001652641"/>
    </source>
</evidence>
<dbReference type="GO" id="GO:0001881">
    <property type="term" value="P:receptor recycling"/>
    <property type="evidence" value="ECO:0007669"/>
    <property type="project" value="UniProtKB-UniRule"/>
</dbReference>
<sequence>MKLNERSVAHYALSDSPADHTGFLRTWGGAGTPPTPSGAGRRCWFVLKGNLLFSFESRESRAPLSLVVLEGCTVELAEAPVSEEFAFAIRFDAPGVRPHLLAADGPAAQEAWVKALSRASFGYMRLVVLELESQLRDARHSLALRRHSSWKAGPGHQKPQAPERPSPGPENGHPISKDCQPEDLVEERGSRPAGRGLAEWQGPAGLFLGRRQSPSLPETSYFSMLHNWYGQEILELRQRWLQRAWASRPERKNRDGH</sequence>
<accession>A0A3Q7V074</accession>
<dbReference type="AlphaFoldDB" id="A0A3Q7V074"/>
<dbReference type="GO" id="GO:0042147">
    <property type="term" value="P:retrograde transport, endosome to Golgi"/>
    <property type="evidence" value="ECO:0007669"/>
    <property type="project" value="UniProtKB-UniRule"/>
</dbReference>
<comment type="subunit">
    <text evidence="1">Forms homodimers and heterodimers with PHETA. Interacts with OCRL and INPP5B.</text>
</comment>
<dbReference type="PANTHER" id="PTHR22902:SF15">
    <property type="entry name" value="SESQUIPEDALIAN-2"/>
    <property type="match status" value="1"/>
</dbReference>
<dbReference type="GO" id="GO:0042803">
    <property type="term" value="F:protein homodimerization activity"/>
    <property type="evidence" value="ECO:0007669"/>
    <property type="project" value="Ensembl"/>
</dbReference>
<dbReference type="SMART" id="SM00233">
    <property type="entry name" value="PH"/>
    <property type="match status" value="1"/>
</dbReference>
<dbReference type="RefSeq" id="XP_072597172.1">
    <property type="nucleotide sequence ID" value="XM_072741071.1"/>
</dbReference>
<gene>
    <name evidence="5 6 7 8 9 10 11" type="primary">PHETA2</name>
</gene>
<dbReference type="GO" id="GO:0007032">
    <property type="term" value="P:endosome organization"/>
    <property type="evidence" value="ECO:0007669"/>
    <property type="project" value="UniProtKB-UniRule"/>
</dbReference>
<dbReference type="InterPro" id="IPR011993">
    <property type="entry name" value="PH-like_dom_sf"/>
</dbReference>
<name>A0A3Q7V074_VULVU</name>
<dbReference type="KEGG" id="vvp:112934045"/>
<feature type="region of interest" description="Disordered" evidence="2">
    <location>
        <begin position="146"/>
        <end position="198"/>
    </location>
</feature>
<dbReference type="RefSeq" id="XP_072597168.1">
    <property type="nucleotide sequence ID" value="XM_072741067.1"/>
</dbReference>
<evidence type="ECO:0000313" key="7">
    <source>
        <dbReference type="RefSeq" id="XP_072597167.1"/>
    </source>
</evidence>